<dbReference type="EMBL" id="KC853438">
    <property type="protein sequence ID" value="AHF23350.1"/>
    <property type="molecule type" value="Genomic_DNA"/>
</dbReference>
<evidence type="ECO:0000313" key="1">
    <source>
        <dbReference type="EMBL" id="AHF23350.1"/>
    </source>
</evidence>
<sequence length="105" mass="11949">MDHEKTENDVSKSPRHKLNKTDKRLLDTLVAAGYEHDKARDLIQKQVYTLTLADQRHVVSEISNGVNPTQAYSAVYQARRIRLARKYLNGKKVMEETGENTPPSA</sequence>
<accession>A0A140WYX4</accession>
<reference evidence="1" key="1">
    <citation type="journal article" date="2014" name="J Glob Antimicrob Resist">
        <title>Plasmid-mediated multidrug resistance and virulence in an avian pathogenic Escherichia coli strain isolated in China.</title>
        <authorList>
            <person name="Wang X."/>
            <person name="Hao H."/>
            <person name="Xu Z."/>
            <person name="Zheng H."/>
            <person name="Liu C."/>
            <person name="Wei L."/>
            <person name="Zhang R."/>
            <person name="Bi D."/>
            <person name="Chen H."/>
            <person name="Tan C."/>
        </authorList>
    </citation>
    <scope>NUCLEOTIDE SEQUENCE</scope>
    <source>
        <strain evidence="1">ACN001</strain>
        <plasmid evidence="1">pACN001-E</plasmid>
    </source>
</reference>
<name>A0A140WYX4_ECOLX</name>
<gene>
    <name evidence="1" type="ORF">J444_pE7</name>
</gene>
<organism evidence="1">
    <name type="scientific">Escherichia coli ACN001</name>
    <dbReference type="NCBI Taxonomy" id="1311757"/>
    <lineage>
        <taxon>Bacteria</taxon>
        <taxon>Pseudomonadati</taxon>
        <taxon>Pseudomonadota</taxon>
        <taxon>Gammaproteobacteria</taxon>
        <taxon>Enterobacterales</taxon>
        <taxon>Enterobacteriaceae</taxon>
        <taxon>Escherichia</taxon>
    </lineage>
</organism>
<protein>
    <submittedName>
        <fullName evidence="1">Uncharacterized protein</fullName>
    </submittedName>
</protein>
<geneLocation type="plasmid" evidence="1">
    <name>pACN001-E</name>
</geneLocation>
<proteinExistence type="predicted"/>
<dbReference type="AlphaFoldDB" id="A0A140WYX4"/>
<keyword evidence="1" id="KW-0614">Plasmid</keyword>